<reference evidence="3 4" key="1">
    <citation type="journal article" date="2016" name="Nat. Commun.">
        <title>Thousands of microbial genomes shed light on interconnected biogeochemical processes in an aquifer system.</title>
        <authorList>
            <person name="Anantharaman K."/>
            <person name="Brown C.T."/>
            <person name="Hug L.A."/>
            <person name="Sharon I."/>
            <person name="Castelle C.J."/>
            <person name="Probst A.J."/>
            <person name="Thomas B.C."/>
            <person name="Singh A."/>
            <person name="Wilkins M.J."/>
            <person name="Karaoz U."/>
            <person name="Brodie E.L."/>
            <person name="Williams K.H."/>
            <person name="Hubbard S.S."/>
            <person name="Banfield J.F."/>
        </authorList>
    </citation>
    <scope>NUCLEOTIDE SEQUENCE [LARGE SCALE GENOMIC DNA]</scope>
</reference>
<proteinExistence type="predicted"/>
<dbReference type="PANTHER" id="PTHR43861">
    <property type="entry name" value="TRANS-ACONITATE 2-METHYLTRANSFERASE-RELATED"/>
    <property type="match status" value="1"/>
</dbReference>
<dbReference type="Gene3D" id="3.40.50.150">
    <property type="entry name" value="Vaccinia Virus protein VP39"/>
    <property type="match status" value="1"/>
</dbReference>
<evidence type="ECO:0000259" key="2">
    <source>
        <dbReference type="Pfam" id="PF08484"/>
    </source>
</evidence>
<dbReference type="Proteomes" id="UP000177555">
    <property type="component" value="Unassembled WGS sequence"/>
</dbReference>
<feature type="domain" description="Methyltransferase putative zinc binding" evidence="1">
    <location>
        <begin position="11"/>
        <end position="72"/>
    </location>
</feature>
<dbReference type="EMBL" id="MFCP01000012">
    <property type="protein sequence ID" value="OGE29023.1"/>
    <property type="molecule type" value="Genomic_DNA"/>
</dbReference>
<dbReference type="SUPFAM" id="SSF53335">
    <property type="entry name" value="S-adenosyl-L-methionine-dependent methyltransferases"/>
    <property type="match status" value="1"/>
</dbReference>
<dbReference type="InterPro" id="IPR013691">
    <property type="entry name" value="MeTrfase_14"/>
</dbReference>
<evidence type="ECO:0000259" key="1">
    <source>
        <dbReference type="Pfam" id="PF08421"/>
    </source>
</evidence>
<dbReference type="InterPro" id="IPR038576">
    <property type="entry name" value="Methyltransf_Zn-bd_dom_put_sf"/>
</dbReference>
<gene>
    <name evidence="3" type="ORF">A2867_03615</name>
</gene>
<organism evidence="3 4">
    <name type="scientific">Candidatus Daviesbacteria bacterium RIFCSPHIGHO2_01_FULL_40_11</name>
    <dbReference type="NCBI Taxonomy" id="1797762"/>
    <lineage>
        <taxon>Bacteria</taxon>
        <taxon>Candidatus Daviesiibacteriota</taxon>
    </lineage>
</organism>
<dbReference type="AlphaFoldDB" id="A0A1F5JK56"/>
<dbReference type="Pfam" id="PF13489">
    <property type="entry name" value="Methyltransf_23"/>
    <property type="match status" value="1"/>
</dbReference>
<evidence type="ECO:0000313" key="3">
    <source>
        <dbReference type="EMBL" id="OGE29023.1"/>
    </source>
</evidence>
<name>A0A1F5JK56_9BACT</name>
<dbReference type="PANTHER" id="PTHR43861:SF5">
    <property type="entry name" value="BLL5978 PROTEIN"/>
    <property type="match status" value="1"/>
</dbReference>
<dbReference type="InterPro" id="IPR013630">
    <property type="entry name" value="Methyltransf_Zn-bd_dom_put"/>
</dbReference>
<dbReference type="Gene3D" id="6.10.250.3100">
    <property type="match status" value="1"/>
</dbReference>
<dbReference type="Gene3D" id="6.20.50.110">
    <property type="entry name" value="Methyltransferase, zinc-binding domain"/>
    <property type="match status" value="1"/>
</dbReference>
<dbReference type="Pfam" id="PF08421">
    <property type="entry name" value="Methyltransf_13"/>
    <property type="match status" value="1"/>
</dbReference>
<evidence type="ECO:0008006" key="5">
    <source>
        <dbReference type="Google" id="ProtNLM"/>
    </source>
</evidence>
<dbReference type="Pfam" id="PF08484">
    <property type="entry name" value="Methyltransf_14"/>
    <property type="match status" value="1"/>
</dbReference>
<comment type="caution">
    <text evidence="3">The sequence shown here is derived from an EMBL/GenBank/DDBJ whole genome shotgun (WGS) entry which is preliminary data.</text>
</comment>
<accession>A0A1F5JK56</accession>
<dbReference type="InterPro" id="IPR029063">
    <property type="entry name" value="SAM-dependent_MTases_sf"/>
</dbReference>
<dbReference type="Gene3D" id="3.40.50.720">
    <property type="entry name" value="NAD(P)-binding Rossmann-like Domain"/>
    <property type="match status" value="1"/>
</dbReference>
<protein>
    <recommendedName>
        <fullName evidence="5">Methyltransferase</fullName>
    </recommendedName>
</protein>
<evidence type="ECO:0000313" key="4">
    <source>
        <dbReference type="Proteomes" id="UP000177555"/>
    </source>
</evidence>
<sequence length="415" mass="47412">MNKEVKEVKKCRICGSQKLYRFLDLGVIPIPNGFLKKEDLSKSENKYELTCQLCENCGLVHLTNVVNPKIMFTNYLYVTAQSKIMLNNLTHLAYQTYKDFKLDKSSLVCDIGSNDGSLLSLFKNLGTRVLGIDPAQNLAKIAIKNGIPTEAKLFGLQTAKMIEKKYGQAKIITALNVIAHIDNLHGLLSGISHLLSADGYFITEFPYLLDLIKNKEFDTIYHEHLSYFSLKPWIYLIDKYDFEIVSVQRRRIHGGSIRLIHQRKRPKKNIAKKTLDYLLSLEKTAGLYDKKAYIQFAQEVSNLKTELLNMLIDIKKQKKRIVGYGAAAKGNVLTNFFGIDNSMLDYIIDSTPYKQGLYTPGMHIPIKPEEKLLSDMPNYALILAWNFADEIMEKQRQYTKNGGKFIIPIPKIRII</sequence>
<feature type="domain" description="C-methyltransferase" evidence="2">
    <location>
        <begin position="252"/>
        <end position="410"/>
    </location>
</feature>